<keyword evidence="3" id="KW-0472">Membrane</keyword>
<sequence length="365" mass="40074">MDAQSSEFNGSALPKWSNHWLIILVSALLLILLPMTALGSNFWCIWFPWWPLCGNNEGDCGERLTEVSDFGSNPGNLKMCTYVPENLEPSRPLVVALHGCKQQAEDYDNETGWIKFAERNQFALLLPQQQKANNMSKCFNWFELNDIERDKGEALSIRQMIKKMASDTDIDPEKVYITGLSAGGGMATVMLAVYPDMFAGGAIIAGIPYKCATNVGEALNECGVSIVPGQLAPMKDLSPDAWGNLVRNASSHNGPYPRISIWQGTSDTTVNPADQQELVDQWTNVLGVDQTPDIEDTINGHEHKLYKNDNGEPLIETILISGMGHGTPIDPGGGDDQCGEAASYILDVGTCSSYYIIKFWGLDFQ</sequence>
<dbReference type="AlphaFoldDB" id="A0A5K8A0A7"/>
<feature type="transmembrane region" description="Helical" evidence="3">
    <location>
        <begin position="21"/>
        <end position="50"/>
    </location>
</feature>
<dbReference type="PANTHER" id="PTHR43037:SF1">
    <property type="entry name" value="BLL1128 PROTEIN"/>
    <property type="match status" value="1"/>
</dbReference>
<evidence type="ECO:0000313" key="4">
    <source>
        <dbReference type="EMBL" id="BBO85942.1"/>
    </source>
</evidence>
<dbReference type="GO" id="GO:0005576">
    <property type="term" value="C:extracellular region"/>
    <property type="evidence" value="ECO:0007669"/>
    <property type="project" value="InterPro"/>
</dbReference>
<proteinExistence type="predicted"/>
<keyword evidence="3" id="KW-0812">Transmembrane</keyword>
<keyword evidence="1" id="KW-0732">Signal</keyword>
<evidence type="ECO:0008006" key="6">
    <source>
        <dbReference type="Google" id="ProtNLM"/>
    </source>
</evidence>
<keyword evidence="2" id="KW-0378">Hydrolase</keyword>
<dbReference type="PANTHER" id="PTHR43037">
    <property type="entry name" value="UNNAMED PRODUCT-RELATED"/>
    <property type="match status" value="1"/>
</dbReference>
<dbReference type="NCBIfam" id="TIGR01840">
    <property type="entry name" value="esterase_phb"/>
    <property type="match status" value="1"/>
</dbReference>
<evidence type="ECO:0000256" key="2">
    <source>
        <dbReference type="ARBA" id="ARBA00022801"/>
    </source>
</evidence>
<evidence type="ECO:0000313" key="5">
    <source>
        <dbReference type="Proteomes" id="UP000425960"/>
    </source>
</evidence>
<dbReference type="Gene3D" id="3.40.50.1820">
    <property type="entry name" value="alpha/beta hydrolase"/>
    <property type="match status" value="1"/>
</dbReference>
<protein>
    <recommendedName>
        <fullName evidence="6">Esterase</fullName>
    </recommendedName>
</protein>
<gene>
    <name evidence="4" type="ORF">DSCO28_65080</name>
</gene>
<accession>A0A5K8A0A7</accession>
<reference evidence="4 5" key="1">
    <citation type="submission" date="2019-11" db="EMBL/GenBank/DDBJ databases">
        <title>Comparative genomics of hydrocarbon-degrading Desulfosarcina strains.</title>
        <authorList>
            <person name="Watanabe M."/>
            <person name="Kojima H."/>
            <person name="Fukui M."/>
        </authorList>
    </citation>
    <scope>NUCLEOTIDE SEQUENCE [LARGE SCALE GENOMIC DNA]</scope>
    <source>
        <strain evidence="4 5">28bB2T</strain>
    </source>
</reference>
<dbReference type="Pfam" id="PF10503">
    <property type="entry name" value="Esterase_PHB"/>
    <property type="match status" value="1"/>
</dbReference>
<dbReference type="GO" id="GO:0016787">
    <property type="term" value="F:hydrolase activity"/>
    <property type="evidence" value="ECO:0007669"/>
    <property type="project" value="UniProtKB-KW"/>
</dbReference>
<evidence type="ECO:0000256" key="1">
    <source>
        <dbReference type="ARBA" id="ARBA00022729"/>
    </source>
</evidence>
<dbReference type="Proteomes" id="UP000425960">
    <property type="component" value="Chromosome"/>
</dbReference>
<keyword evidence="3" id="KW-1133">Transmembrane helix</keyword>
<name>A0A5K8A0A7_9BACT</name>
<dbReference type="KEGG" id="dov:DSCO28_65080"/>
<dbReference type="InterPro" id="IPR050955">
    <property type="entry name" value="Plant_Biomass_Hydrol_Est"/>
</dbReference>
<dbReference type="SUPFAM" id="SSF53474">
    <property type="entry name" value="alpha/beta-Hydrolases"/>
    <property type="match status" value="2"/>
</dbReference>
<organism evidence="4 5">
    <name type="scientific">Desulfosarcina ovata subsp. sediminis</name>
    <dbReference type="NCBI Taxonomy" id="885957"/>
    <lineage>
        <taxon>Bacteria</taxon>
        <taxon>Pseudomonadati</taxon>
        <taxon>Thermodesulfobacteriota</taxon>
        <taxon>Desulfobacteria</taxon>
        <taxon>Desulfobacterales</taxon>
        <taxon>Desulfosarcinaceae</taxon>
        <taxon>Desulfosarcina</taxon>
    </lineage>
</organism>
<dbReference type="InterPro" id="IPR029058">
    <property type="entry name" value="AB_hydrolase_fold"/>
</dbReference>
<dbReference type="InterPro" id="IPR010126">
    <property type="entry name" value="Esterase_phb"/>
</dbReference>
<evidence type="ECO:0000256" key="3">
    <source>
        <dbReference type="SAM" id="Phobius"/>
    </source>
</evidence>
<dbReference type="EMBL" id="AP021876">
    <property type="protein sequence ID" value="BBO85942.1"/>
    <property type="molecule type" value="Genomic_DNA"/>
</dbReference>
<dbReference type="RefSeq" id="WP_155325398.1">
    <property type="nucleotide sequence ID" value="NZ_AP021876.1"/>
</dbReference>